<dbReference type="Proteomes" id="UP000201838">
    <property type="component" value="Unassembled WGS sequence"/>
</dbReference>
<evidence type="ECO:0000313" key="1">
    <source>
        <dbReference type="EMBL" id="SMX24707.1"/>
    </source>
</evidence>
<proteinExistence type="predicted"/>
<keyword evidence="2" id="KW-1185">Reference proteome</keyword>
<evidence type="ECO:0000313" key="2">
    <source>
        <dbReference type="Proteomes" id="UP000201838"/>
    </source>
</evidence>
<sequence length="51" mass="5946">MVAQRIADPEYFPVNSAHTADLIIMKKKRNLRRGWELLSPENSGFLRHPKI</sequence>
<dbReference type="AlphaFoldDB" id="A0A238J274"/>
<name>A0A238J274_9RHOB</name>
<protein>
    <submittedName>
        <fullName evidence="1">Uncharacterized protein</fullName>
    </submittedName>
</protein>
<gene>
    <name evidence="1" type="ORF">BOA8489_02834</name>
</gene>
<reference evidence="1 2" key="1">
    <citation type="submission" date="2017-05" db="EMBL/GenBank/DDBJ databases">
        <authorList>
            <person name="Song R."/>
            <person name="Chenine A.L."/>
            <person name="Ruprecht R.M."/>
        </authorList>
    </citation>
    <scope>NUCLEOTIDE SEQUENCE [LARGE SCALE GENOMIC DNA]</scope>
    <source>
        <strain evidence="1 2">CECT 8489</strain>
    </source>
</reference>
<dbReference type="EMBL" id="FXXQ01000010">
    <property type="protein sequence ID" value="SMX24707.1"/>
    <property type="molecule type" value="Genomic_DNA"/>
</dbReference>
<accession>A0A238J274</accession>
<organism evidence="1 2">
    <name type="scientific">Boseongicola aestuarii</name>
    <dbReference type="NCBI Taxonomy" id="1470561"/>
    <lineage>
        <taxon>Bacteria</taxon>
        <taxon>Pseudomonadati</taxon>
        <taxon>Pseudomonadota</taxon>
        <taxon>Alphaproteobacteria</taxon>
        <taxon>Rhodobacterales</taxon>
        <taxon>Paracoccaceae</taxon>
        <taxon>Boseongicola</taxon>
    </lineage>
</organism>